<feature type="domain" description="AB hydrolase-1" evidence="1">
    <location>
        <begin position="27"/>
        <end position="228"/>
    </location>
</feature>
<evidence type="ECO:0000313" key="2">
    <source>
        <dbReference type="EMBL" id="KAK9840633.1"/>
    </source>
</evidence>
<dbReference type="PANTHER" id="PTHR47280:SF1">
    <property type="entry name" value="PHEOPHYTINASE, CHLOROPLASTIC"/>
    <property type="match status" value="1"/>
</dbReference>
<evidence type="ECO:0000259" key="1">
    <source>
        <dbReference type="Pfam" id="PF12697"/>
    </source>
</evidence>
<dbReference type="Pfam" id="PF12697">
    <property type="entry name" value="Abhydrolase_6"/>
    <property type="match status" value="1"/>
</dbReference>
<proteinExistence type="predicted"/>
<dbReference type="GO" id="GO:0015996">
    <property type="term" value="P:chlorophyll catabolic process"/>
    <property type="evidence" value="ECO:0007669"/>
    <property type="project" value="InterPro"/>
</dbReference>
<gene>
    <name evidence="2" type="ORF">WJX81_005839</name>
</gene>
<dbReference type="Proteomes" id="UP001445335">
    <property type="component" value="Unassembled WGS sequence"/>
</dbReference>
<dbReference type="SUPFAM" id="SSF53474">
    <property type="entry name" value="alpha/beta-Hydrolases"/>
    <property type="match status" value="1"/>
</dbReference>
<dbReference type="InterPro" id="IPR029058">
    <property type="entry name" value="AB_hydrolase_fold"/>
</dbReference>
<reference evidence="2 3" key="1">
    <citation type="journal article" date="2024" name="Nat. Commun.">
        <title>Phylogenomics reveals the evolutionary origins of lichenization in chlorophyte algae.</title>
        <authorList>
            <person name="Puginier C."/>
            <person name="Libourel C."/>
            <person name="Otte J."/>
            <person name="Skaloud P."/>
            <person name="Haon M."/>
            <person name="Grisel S."/>
            <person name="Petersen M."/>
            <person name="Berrin J.G."/>
            <person name="Delaux P.M."/>
            <person name="Dal Grande F."/>
            <person name="Keller J."/>
        </authorList>
    </citation>
    <scope>NUCLEOTIDE SEQUENCE [LARGE SCALE GENOMIC DNA]</scope>
    <source>
        <strain evidence="2 3">SAG 245.80</strain>
    </source>
</reference>
<organism evidence="2 3">
    <name type="scientific">Elliptochloris bilobata</name>
    <dbReference type="NCBI Taxonomy" id="381761"/>
    <lineage>
        <taxon>Eukaryota</taxon>
        <taxon>Viridiplantae</taxon>
        <taxon>Chlorophyta</taxon>
        <taxon>core chlorophytes</taxon>
        <taxon>Trebouxiophyceae</taxon>
        <taxon>Trebouxiophyceae incertae sedis</taxon>
        <taxon>Elliptochloris clade</taxon>
        <taxon>Elliptochloris</taxon>
    </lineage>
</organism>
<evidence type="ECO:0000313" key="3">
    <source>
        <dbReference type="Proteomes" id="UP001445335"/>
    </source>
</evidence>
<accession>A0AAW1S502</accession>
<dbReference type="InterPro" id="IPR000073">
    <property type="entry name" value="AB_hydrolase_1"/>
</dbReference>
<sequence length="300" mass="32626">MSWPSPDALQGEELRLSIDTWTEQLKYFVENVVGMPCFVAGNSLGGLLAASFATACPELCRGVCYLNATPFWSVMPRLGTPSARALRSVLRWDGALPAPEPLKRAVGRAWAAFAQEDNVRATLEQVYSHKAAADDDLVNSIMEAARHPLALDAIASIILSPRSARPFGQLAAAAAAACPACLIYGKEDPWVVPLWGQRLRRLLPADTAYYEVSPAGHCPHHEAPEAVYACLADWMAAQEASRKPYLAVGEQLTVDTQDGRRIVVTHVAGEPRTLLERAETALYKLRRRLGRQPDVAAEGS</sequence>
<keyword evidence="3" id="KW-1185">Reference proteome</keyword>
<dbReference type="PANTHER" id="PTHR47280">
    <property type="entry name" value="PHEOPHYTINASE, CHLOROPLASTIC"/>
    <property type="match status" value="1"/>
</dbReference>
<protein>
    <recommendedName>
        <fullName evidence="1">AB hydrolase-1 domain-containing protein</fullName>
    </recommendedName>
</protein>
<comment type="caution">
    <text evidence="2">The sequence shown here is derived from an EMBL/GenBank/DDBJ whole genome shotgun (WGS) entry which is preliminary data.</text>
</comment>
<dbReference type="EMBL" id="JALJOU010000013">
    <property type="protein sequence ID" value="KAK9840633.1"/>
    <property type="molecule type" value="Genomic_DNA"/>
</dbReference>
<dbReference type="Gene3D" id="3.40.50.1820">
    <property type="entry name" value="alpha/beta hydrolase"/>
    <property type="match status" value="1"/>
</dbReference>
<dbReference type="AlphaFoldDB" id="A0AAW1S502"/>
<dbReference type="InterPro" id="IPR044211">
    <property type="entry name" value="PPH_chloroplastic"/>
</dbReference>
<name>A0AAW1S502_9CHLO</name>
<dbReference type="GO" id="GO:0080124">
    <property type="term" value="F:pheophytinase activity"/>
    <property type="evidence" value="ECO:0007669"/>
    <property type="project" value="InterPro"/>
</dbReference>
<dbReference type="GO" id="GO:0009507">
    <property type="term" value="C:chloroplast"/>
    <property type="evidence" value="ECO:0007669"/>
    <property type="project" value="TreeGrafter"/>
</dbReference>